<feature type="transmembrane region" description="Helical" evidence="9">
    <location>
        <begin position="57"/>
        <end position="75"/>
    </location>
</feature>
<dbReference type="InterPro" id="IPR017452">
    <property type="entry name" value="GPCR_Rhodpsn_7TM"/>
</dbReference>
<feature type="transmembrane region" description="Helical" evidence="9">
    <location>
        <begin position="95"/>
        <end position="116"/>
    </location>
</feature>
<proteinExistence type="predicted"/>
<evidence type="ECO:0000256" key="1">
    <source>
        <dbReference type="ARBA" id="ARBA00004141"/>
    </source>
</evidence>
<dbReference type="GO" id="GO:0016020">
    <property type="term" value="C:membrane"/>
    <property type="evidence" value="ECO:0007669"/>
    <property type="project" value="UniProtKB-SubCell"/>
</dbReference>
<reference evidence="11" key="1">
    <citation type="submission" date="2022-08" db="UniProtKB">
        <authorList>
            <consortium name="EnsemblMetazoa"/>
        </authorList>
    </citation>
    <scope>IDENTIFICATION</scope>
    <source>
        <strain evidence="11">05x7-T-G4-1.051#20</strain>
    </source>
</reference>
<evidence type="ECO:0000256" key="8">
    <source>
        <dbReference type="SAM" id="MobiDB-lite"/>
    </source>
</evidence>
<feature type="domain" description="G-protein coupled receptors family 1 profile" evidence="10">
    <location>
        <begin position="37"/>
        <end position="320"/>
    </location>
</feature>
<organism evidence="11 12">
    <name type="scientific">Magallana gigas</name>
    <name type="common">Pacific oyster</name>
    <name type="synonym">Crassostrea gigas</name>
    <dbReference type="NCBI Taxonomy" id="29159"/>
    <lineage>
        <taxon>Eukaryota</taxon>
        <taxon>Metazoa</taxon>
        <taxon>Spiralia</taxon>
        <taxon>Lophotrochozoa</taxon>
        <taxon>Mollusca</taxon>
        <taxon>Bivalvia</taxon>
        <taxon>Autobranchia</taxon>
        <taxon>Pteriomorphia</taxon>
        <taxon>Ostreida</taxon>
        <taxon>Ostreoidea</taxon>
        <taxon>Ostreidae</taxon>
        <taxon>Magallana</taxon>
    </lineage>
</organism>
<dbReference type="InterPro" id="IPR000276">
    <property type="entry name" value="GPCR_Rhodpsn"/>
</dbReference>
<dbReference type="PROSITE" id="PS50262">
    <property type="entry name" value="G_PROTEIN_RECEP_F1_2"/>
    <property type="match status" value="1"/>
</dbReference>
<evidence type="ECO:0000256" key="4">
    <source>
        <dbReference type="ARBA" id="ARBA00023040"/>
    </source>
</evidence>
<accession>A0A8W8NW85</accession>
<keyword evidence="3 9" id="KW-1133">Transmembrane helix</keyword>
<feature type="transmembrane region" description="Helical" evidence="9">
    <location>
        <begin position="264"/>
        <end position="289"/>
    </location>
</feature>
<dbReference type="Gene3D" id="1.20.1070.10">
    <property type="entry name" value="Rhodopsin 7-helix transmembrane proteins"/>
    <property type="match status" value="1"/>
</dbReference>
<keyword evidence="6" id="KW-0675">Receptor</keyword>
<keyword evidence="5 9" id="KW-0472">Membrane</keyword>
<dbReference type="PANTHER" id="PTHR24238">
    <property type="entry name" value="G-PROTEIN COUPLED RECEPTOR"/>
    <property type="match status" value="1"/>
</dbReference>
<comment type="subcellular location">
    <subcellularLocation>
        <location evidence="1">Membrane</location>
        <topology evidence="1">Multi-pass membrane protein</topology>
    </subcellularLocation>
</comment>
<evidence type="ECO:0000256" key="7">
    <source>
        <dbReference type="ARBA" id="ARBA00023224"/>
    </source>
</evidence>
<evidence type="ECO:0000256" key="9">
    <source>
        <dbReference type="SAM" id="Phobius"/>
    </source>
</evidence>
<keyword evidence="4" id="KW-0297">G-protein coupled receptor</keyword>
<feature type="transmembrane region" description="Helical" evidence="9">
    <location>
        <begin position="301"/>
        <end position="323"/>
    </location>
</feature>
<evidence type="ECO:0000256" key="3">
    <source>
        <dbReference type="ARBA" id="ARBA00022989"/>
    </source>
</evidence>
<keyword evidence="7" id="KW-0807">Transducer</keyword>
<keyword evidence="12" id="KW-1185">Reference proteome</keyword>
<dbReference type="EnsemblMetazoa" id="G7691.3">
    <property type="protein sequence ID" value="G7691.3:cds"/>
    <property type="gene ID" value="G7691"/>
</dbReference>
<feature type="region of interest" description="Disordered" evidence="8">
    <location>
        <begin position="232"/>
        <end position="254"/>
    </location>
</feature>
<dbReference type="Proteomes" id="UP000005408">
    <property type="component" value="Unassembled WGS sequence"/>
</dbReference>
<dbReference type="CDD" id="cd00637">
    <property type="entry name" value="7tm_classA_rhodopsin-like"/>
    <property type="match status" value="1"/>
</dbReference>
<evidence type="ECO:0000256" key="5">
    <source>
        <dbReference type="ARBA" id="ARBA00023136"/>
    </source>
</evidence>
<keyword evidence="2 9" id="KW-0812">Transmembrane</keyword>
<dbReference type="EnsemblMetazoa" id="G7691.1">
    <property type="protein sequence ID" value="G7691.1:cds"/>
    <property type="gene ID" value="G7691"/>
</dbReference>
<evidence type="ECO:0000256" key="6">
    <source>
        <dbReference type="ARBA" id="ARBA00023170"/>
    </source>
</evidence>
<evidence type="ECO:0000256" key="2">
    <source>
        <dbReference type="ARBA" id="ARBA00022692"/>
    </source>
</evidence>
<evidence type="ECO:0000313" key="11">
    <source>
        <dbReference type="EnsemblMetazoa" id="G7691.1:cds"/>
    </source>
</evidence>
<evidence type="ECO:0000259" key="10">
    <source>
        <dbReference type="PROSITE" id="PS50262"/>
    </source>
</evidence>
<dbReference type="SUPFAM" id="SSF81321">
    <property type="entry name" value="Family A G protein-coupled receptor-like"/>
    <property type="match status" value="1"/>
</dbReference>
<dbReference type="PRINTS" id="PR00237">
    <property type="entry name" value="GPCRRHODOPSN"/>
</dbReference>
<evidence type="ECO:0000313" key="12">
    <source>
        <dbReference type="Proteomes" id="UP000005408"/>
    </source>
</evidence>
<feature type="transmembrane region" description="Helical" evidence="9">
    <location>
        <begin position="137"/>
        <end position="157"/>
    </location>
</feature>
<dbReference type="EnsemblMetazoa" id="G7691.2">
    <property type="protein sequence ID" value="G7691.2:cds"/>
    <property type="gene ID" value="G7691"/>
</dbReference>
<protein>
    <recommendedName>
        <fullName evidence="10">G-protein coupled receptors family 1 profile domain-containing protein</fullName>
    </recommendedName>
</protein>
<dbReference type="PANTHER" id="PTHR24238:SF47">
    <property type="entry name" value="ECDYSTEROIDS_DOPAMINE RECEPTOR-RELATED"/>
    <property type="match status" value="1"/>
</dbReference>
<dbReference type="GO" id="GO:0004930">
    <property type="term" value="F:G protein-coupled receptor activity"/>
    <property type="evidence" value="ECO:0007669"/>
    <property type="project" value="UniProtKB-KW"/>
</dbReference>
<name>A0A8W8NW85_MAGGI</name>
<feature type="transmembrane region" description="Helical" evidence="9">
    <location>
        <begin position="192"/>
        <end position="214"/>
    </location>
</feature>
<dbReference type="AlphaFoldDB" id="A0A8W8NW85"/>
<sequence length="340" mass="39154">NTMANESIAVLLTERNAEKMFPNTVIHLIEGGVGVFGNIVVLIMYTKYIADKSGSRYFIPILALVDLFGCLSNVIEYHLDNTMMYTYPSVALCKILLFLMILTAGFSAHLIFSIALQRYLMICRPLGPQMTKRFCRIAIVVIFGVSFGYSAPVLNFANLYERMTKFNSGNSSRYITLLYCHFDDKRESSVMVPYFGTLLFLTFINIIATSGLYIPVTRAIYRTLLTSNVQGKEHGNKPATVHRAEQTATQETSRKQKARKKISVMFLVIIIVYVVSYMTSLVTQIHTFVNPMYLTGLRLNIYYFFLRFNLLNHIANPYIYWFYDTKFRKELRRLCCGRFH</sequence>
<feature type="transmembrane region" description="Helical" evidence="9">
    <location>
        <begin position="25"/>
        <end position="45"/>
    </location>
</feature>
<dbReference type="Pfam" id="PF00001">
    <property type="entry name" value="7tm_1"/>
    <property type="match status" value="1"/>
</dbReference>